<dbReference type="Proteomes" id="UP000644727">
    <property type="component" value="Unassembled WGS sequence"/>
</dbReference>
<evidence type="ECO:0000313" key="2">
    <source>
        <dbReference type="Proteomes" id="UP000644727"/>
    </source>
</evidence>
<protein>
    <recommendedName>
        <fullName evidence="3">ATP-binding protein</fullName>
    </recommendedName>
</protein>
<proteinExistence type="predicted"/>
<gene>
    <name evidence="1" type="ORF">IOE58_12480</name>
</gene>
<reference evidence="1 2" key="1">
    <citation type="submission" date="2020-10" db="EMBL/GenBank/DDBJ databases">
        <title>Draft genome and description of Brachybacterium epidermidis sp nov.</title>
        <authorList>
            <person name="Boxberger M."/>
            <person name="La Scola B."/>
        </authorList>
    </citation>
    <scope>NUCLEOTIDE SEQUENCE [LARGE SCALE GENOMIC DNA]</scope>
    <source>
        <strain evidence="1 2">Marseille-Q2903</strain>
    </source>
</reference>
<accession>A0ABR9W3E2</accession>
<sequence>MYTPQSHHRALRLDASLVVGGRGTGKTFWTSALRDESLRSRLGTAHQELDVTDVRVGHAEQSDIDAYPDPGTLAHLLDEGFSPYEVWRAVVHGLVAPGSNRLEYSREDPWPLKVARVRSAPEDLARDIESAQKAQAAAGRHVLLVFDALDRTSSTWDRADEIARDLLRTALWFRPFRNLHIKVFLREDQYQRAIHDFADASKLKATEAKLAWRREDLHGLLWQRLINTPRDSGSLLRELGMRAVDREVFYDAGSVWQLNDSVRSSDAQLRKLFAALAGSKMGTDHRRGNPYTWVISHLADGNGDTSPRSLLTAMRSAAEDSAQRYADNPFPYALHYESIKRGIGDASRGRVNELSEDYPWVNPVARSLSGSTVPLDESAVIDVFSARHPNGPVDAVREVPHSSLPPEHVDEGWPGIIQDLLKIGVLTRRTDDRIDMPDLYRIGYEVKRKGGVAPPQ</sequence>
<dbReference type="EMBL" id="JADEYR010000017">
    <property type="protein sequence ID" value="MBE9404962.1"/>
    <property type="molecule type" value="Genomic_DNA"/>
</dbReference>
<organism evidence="1 2">
    <name type="scientific">Brachybacterium epidermidis</name>
    <dbReference type="NCBI Taxonomy" id="2781983"/>
    <lineage>
        <taxon>Bacteria</taxon>
        <taxon>Bacillati</taxon>
        <taxon>Actinomycetota</taxon>
        <taxon>Actinomycetes</taxon>
        <taxon>Micrococcales</taxon>
        <taxon>Dermabacteraceae</taxon>
        <taxon>Brachybacterium</taxon>
    </lineage>
</organism>
<evidence type="ECO:0000313" key="1">
    <source>
        <dbReference type="EMBL" id="MBE9404962.1"/>
    </source>
</evidence>
<name>A0ABR9W3E2_9MICO</name>
<comment type="caution">
    <text evidence="1">The sequence shown here is derived from an EMBL/GenBank/DDBJ whole genome shotgun (WGS) entry which is preliminary data.</text>
</comment>
<keyword evidence="2" id="KW-1185">Reference proteome</keyword>
<evidence type="ECO:0008006" key="3">
    <source>
        <dbReference type="Google" id="ProtNLM"/>
    </source>
</evidence>